<protein>
    <recommendedName>
        <fullName evidence="3">Head-tail adaptor protein</fullName>
    </recommendedName>
</protein>
<name>A0A7S8IE12_9CHLR</name>
<evidence type="ECO:0008006" key="3">
    <source>
        <dbReference type="Google" id="ProtNLM"/>
    </source>
</evidence>
<sequence length="126" mass="14053">MLTDKELADIRRDMGEMLPVSCDILAVTYTQDSSGWDNTPSTNIRAAVPARLDHLEPDSSAQDMIATAESGRILYRLTVPWDADLRDSDQVRIHGVVYEVLAVTLEQTERFCRRALVSKLSDEAGD</sequence>
<organism evidence="1 2">
    <name type="scientific">Phototrophicus methaneseepsis</name>
    <dbReference type="NCBI Taxonomy" id="2710758"/>
    <lineage>
        <taxon>Bacteria</taxon>
        <taxon>Bacillati</taxon>
        <taxon>Chloroflexota</taxon>
        <taxon>Candidatus Thermofontia</taxon>
        <taxon>Phototrophicales</taxon>
        <taxon>Phototrophicaceae</taxon>
        <taxon>Phototrophicus</taxon>
    </lineage>
</organism>
<reference evidence="1 2" key="1">
    <citation type="submission" date="2020-02" db="EMBL/GenBank/DDBJ databases">
        <authorList>
            <person name="Zheng R.K."/>
            <person name="Sun C.M."/>
        </authorList>
    </citation>
    <scope>NUCLEOTIDE SEQUENCE [LARGE SCALE GENOMIC DNA]</scope>
    <source>
        <strain evidence="2">rifampicinis</strain>
    </source>
</reference>
<keyword evidence="2" id="KW-1185">Reference proteome</keyword>
<dbReference type="AlphaFoldDB" id="A0A7S8IE12"/>
<dbReference type="KEGG" id="pmet:G4Y79_20875"/>
<evidence type="ECO:0000313" key="1">
    <source>
        <dbReference type="EMBL" id="QPC82111.1"/>
    </source>
</evidence>
<dbReference type="Proteomes" id="UP000594468">
    <property type="component" value="Chromosome"/>
</dbReference>
<dbReference type="RefSeq" id="WP_195170180.1">
    <property type="nucleotide sequence ID" value="NZ_CP062983.1"/>
</dbReference>
<evidence type="ECO:0000313" key="2">
    <source>
        <dbReference type="Proteomes" id="UP000594468"/>
    </source>
</evidence>
<accession>A0A7S8IE12</accession>
<proteinExistence type="predicted"/>
<dbReference type="EMBL" id="CP062983">
    <property type="protein sequence ID" value="QPC82111.1"/>
    <property type="molecule type" value="Genomic_DNA"/>
</dbReference>
<gene>
    <name evidence="1" type="ORF">G4Y79_20875</name>
</gene>